<organism evidence="2">
    <name type="scientific">Tetraselmis sp. GSL018</name>
    <dbReference type="NCBI Taxonomy" id="582737"/>
    <lineage>
        <taxon>Eukaryota</taxon>
        <taxon>Viridiplantae</taxon>
        <taxon>Chlorophyta</taxon>
        <taxon>core chlorophytes</taxon>
        <taxon>Chlorodendrophyceae</taxon>
        <taxon>Chlorodendrales</taxon>
        <taxon>Chlorodendraceae</taxon>
        <taxon>Tetraselmis</taxon>
    </lineage>
</organism>
<dbReference type="AlphaFoldDB" id="A0A061SCR9"/>
<name>A0A061SCR9_9CHLO</name>
<evidence type="ECO:0000256" key="1">
    <source>
        <dbReference type="SAM" id="MobiDB-lite"/>
    </source>
</evidence>
<protein>
    <submittedName>
        <fullName evidence="2">Uncharacterized protein</fullName>
    </submittedName>
</protein>
<dbReference type="EMBL" id="GBEZ01004604">
    <property type="protein sequence ID" value="JAC80625.1"/>
    <property type="molecule type" value="Transcribed_RNA"/>
</dbReference>
<proteinExistence type="predicted"/>
<feature type="region of interest" description="Disordered" evidence="1">
    <location>
        <begin position="112"/>
        <end position="133"/>
    </location>
</feature>
<feature type="non-terminal residue" evidence="2">
    <location>
        <position position="1"/>
    </location>
</feature>
<accession>A0A061SCR9</accession>
<evidence type="ECO:0000313" key="2">
    <source>
        <dbReference type="EMBL" id="JAC80625.1"/>
    </source>
</evidence>
<sequence length="218" mass="22901">RPAALQRVHRGLEPDVEGAAGLLDEEVRHGRLGPLQPREEAFAGGGHVRLVIAARAVRGVGRGVALLRHGGALAGTLALRPEARGLGAPPGRRYRRRRVALRAVAGQRAAALDSACGPAPGRGREEAPPAPQAAAPKLGILCHGHLSRSRRASVGGLCRESVGVRFLQQKGSSQAASPKAACYRPIPASRPFLFGFPHQKSSDQQPLVRFYVTGLTGS</sequence>
<reference evidence="2" key="1">
    <citation type="submission" date="2014-05" db="EMBL/GenBank/DDBJ databases">
        <title>The transcriptome of the halophilic microalga Tetraselmis sp. GSL018 isolated from the Great Salt Lake, Utah.</title>
        <authorList>
            <person name="Jinkerson R.E."/>
            <person name="D'Adamo S."/>
            <person name="Posewitz M.C."/>
        </authorList>
    </citation>
    <scope>NUCLEOTIDE SEQUENCE</scope>
    <source>
        <strain evidence="2">GSL018</strain>
    </source>
</reference>
<gene>
    <name evidence="2" type="ORF">TSPGSL018_9838</name>
</gene>